<gene>
    <name evidence="1" type="ORF">PV11_03013</name>
</gene>
<reference evidence="1 2" key="1">
    <citation type="submission" date="2015-01" db="EMBL/GenBank/DDBJ databases">
        <title>The Genome Sequence of Exophiala sideris CBS121828.</title>
        <authorList>
            <consortium name="The Broad Institute Genomics Platform"/>
            <person name="Cuomo C."/>
            <person name="de Hoog S."/>
            <person name="Gorbushina A."/>
            <person name="Stielow B."/>
            <person name="Teixiera M."/>
            <person name="Abouelleil A."/>
            <person name="Chapman S.B."/>
            <person name="Priest M."/>
            <person name="Young S.K."/>
            <person name="Wortman J."/>
            <person name="Nusbaum C."/>
            <person name="Birren B."/>
        </authorList>
    </citation>
    <scope>NUCLEOTIDE SEQUENCE [LARGE SCALE GENOMIC DNA]</scope>
    <source>
        <strain evidence="1 2">CBS 121828</strain>
    </source>
</reference>
<protein>
    <submittedName>
        <fullName evidence="1">Uncharacterized protein</fullName>
    </submittedName>
</protein>
<accession>A0A0D1WFA3</accession>
<proteinExistence type="predicted"/>
<name>A0A0D1WFA3_9EURO</name>
<evidence type="ECO:0000313" key="1">
    <source>
        <dbReference type="EMBL" id="KIV87470.1"/>
    </source>
</evidence>
<organism evidence="1 2">
    <name type="scientific">Exophiala sideris</name>
    <dbReference type="NCBI Taxonomy" id="1016849"/>
    <lineage>
        <taxon>Eukaryota</taxon>
        <taxon>Fungi</taxon>
        <taxon>Dikarya</taxon>
        <taxon>Ascomycota</taxon>
        <taxon>Pezizomycotina</taxon>
        <taxon>Eurotiomycetes</taxon>
        <taxon>Chaetothyriomycetidae</taxon>
        <taxon>Chaetothyriales</taxon>
        <taxon>Herpotrichiellaceae</taxon>
        <taxon>Exophiala</taxon>
    </lineage>
</organism>
<dbReference type="HOGENOM" id="CLU_2145882_0_0_1"/>
<dbReference type="EMBL" id="KN846951">
    <property type="protein sequence ID" value="KIV87470.1"/>
    <property type="molecule type" value="Genomic_DNA"/>
</dbReference>
<dbReference type="Proteomes" id="UP000053599">
    <property type="component" value="Unassembled WGS sequence"/>
</dbReference>
<sequence>MICWSAVIYFKCRQSIQLSILPCRNSSSSSMATSCMFSLVTNHTSKIPFPLSKIFQPISSIYATRALHRPTSIEDGRSAPNSLDHQAVRLAFLHAEKRTFFQGETDHIYSFS</sequence>
<evidence type="ECO:0000313" key="2">
    <source>
        <dbReference type="Proteomes" id="UP000053599"/>
    </source>
</evidence>
<dbReference type="AlphaFoldDB" id="A0A0D1WFA3"/>